<feature type="region of interest" description="Disordered" evidence="1">
    <location>
        <begin position="804"/>
        <end position="884"/>
    </location>
</feature>
<evidence type="ECO:0000313" key="6">
    <source>
        <dbReference type="Proteomes" id="UP000250266"/>
    </source>
</evidence>
<dbReference type="PANTHER" id="PTHR28221">
    <property type="entry name" value="RNA POLYMERASE I-SPECIFIC TRANSCRIPTION INITIATION FACTOR RRN6"/>
    <property type="match status" value="1"/>
</dbReference>
<dbReference type="InterPro" id="IPR048537">
    <property type="entry name" value="RRN6_HB"/>
</dbReference>
<dbReference type="Pfam" id="PF20639">
    <property type="entry name" value="Rrn6_K-rich"/>
    <property type="match status" value="1"/>
</dbReference>
<dbReference type="InterPro" id="IPR019350">
    <property type="entry name" value="RNA_pol_I-sp_TIF_RRN6-like"/>
</dbReference>
<proteinExistence type="predicted"/>
<evidence type="ECO:0000256" key="1">
    <source>
        <dbReference type="SAM" id="MobiDB-lite"/>
    </source>
</evidence>
<dbReference type="EMBL" id="KV745119">
    <property type="protein sequence ID" value="OCK77545.1"/>
    <property type="molecule type" value="Genomic_DNA"/>
</dbReference>
<organism evidence="5 6">
    <name type="scientific">Lepidopterella palustris CBS 459.81</name>
    <dbReference type="NCBI Taxonomy" id="1314670"/>
    <lineage>
        <taxon>Eukaryota</taxon>
        <taxon>Fungi</taxon>
        <taxon>Dikarya</taxon>
        <taxon>Ascomycota</taxon>
        <taxon>Pezizomycotina</taxon>
        <taxon>Dothideomycetes</taxon>
        <taxon>Pleosporomycetidae</taxon>
        <taxon>Mytilinidiales</taxon>
        <taxon>Argynnaceae</taxon>
        <taxon>Lepidopterella</taxon>
    </lineage>
</organism>
<feature type="region of interest" description="Disordered" evidence="1">
    <location>
        <begin position="575"/>
        <end position="631"/>
    </location>
</feature>
<dbReference type="InterPro" id="IPR048536">
    <property type="entry name" value="Rrn6_K-rich"/>
</dbReference>
<dbReference type="Pfam" id="PF20640">
    <property type="entry name" value="Rrn6_HB"/>
    <property type="match status" value="1"/>
</dbReference>
<dbReference type="PANTHER" id="PTHR28221:SF2">
    <property type="entry name" value="RNA POLYMERASE I-SPECIFIC TRANSCRIPTION INITIATION FACTOR RRN6"/>
    <property type="match status" value="1"/>
</dbReference>
<dbReference type="GO" id="GO:0042790">
    <property type="term" value="P:nucleolar large rRNA transcription by RNA polymerase I"/>
    <property type="evidence" value="ECO:0007669"/>
    <property type="project" value="TreeGrafter"/>
</dbReference>
<evidence type="ECO:0000259" key="2">
    <source>
        <dbReference type="Pfam" id="PF10214"/>
    </source>
</evidence>
<feature type="domain" description="RRN6 beta-propeller" evidence="2">
    <location>
        <begin position="108"/>
        <end position="486"/>
    </location>
</feature>
<dbReference type="OrthoDB" id="4090074at2759"/>
<feature type="region of interest" description="Disordered" evidence="1">
    <location>
        <begin position="938"/>
        <end position="964"/>
    </location>
</feature>
<dbReference type="GO" id="GO:0001179">
    <property type="term" value="F:RNA polymerase I general transcription initiation factor binding"/>
    <property type="evidence" value="ECO:0007669"/>
    <property type="project" value="TreeGrafter"/>
</dbReference>
<feature type="compositionally biased region" description="Polar residues" evidence="1">
    <location>
        <begin position="809"/>
        <end position="823"/>
    </location>
</feature>
<evidence type="ECO:0000259" key="3">
    <source>
        <dbReference type="Pfam" id="PF20639"/>
    </source>
</evidence>
<evidence type="ECO:0000313" key="5">
    <source>
        <dbReference type="EMBL" id="OCK77545.1"/>
    </source>
</evidence>
<keyword evidence="6" id="KW-1185">Reference proteome</keyword>
<gene>
    <name evidence="5" type="ORF">K432DRAFT_358410</name>
</gene>
<protein>
    <submittedName>
        <fullName evidence="5">Uncharacterized protein</fullName>
    </submittedName>
</protein>
<dbReference type="GO" id="GO:0001163">
    <property type="term" value="F:RNA polymerase I transcription regulatory region sequence-specific DNA binding"/>
    <property type="evidence" value="ECO:0007669"/>
    <property type="project" value="TreeGrafter"/>
</dbReference>
<dbReference type="InterPro" id="IPR048535">
    <property type="entry name" value="RRN6_beta-prop"/>
</dbReference>
<feature type="compositionally biased region" description="Basic and acidic residues" evidence="1">
    <location>
        <begin position="575"/>
        <end position="592"/>
    </location>
</feature>
<feature type="compositionally biased region" description="Polar residues" evidence="1">
    <location>
        <begin position="846"/>
        <end position="867"/>
    </location>
</feature>
<reference evidence="5 6" key="1">
    <citation type="journal article" date="2016" name="Nat. Commun.">
        <title>Ectomycorrhizal ecology is imprinted in the genome of the dominant symbiotic fungus Cenococcum geophilum.</title>
        <authorList>
            <consortium name="DOE Joint Genome Institute"/>
            <person name="Peter M."/>
            <person name="Kohler A."/>
            <person name="Ohm R.A."/>
            <person name="Kuo A."/>
            <person name="Krutzmann J."/>
            <person name="Morin E."/>
            <person name="Arend M."/>
            <person name="Barry K.W."/>
            <person name="Binder M."/>
            <person name="Choi C."/>
            <person name="Clum A."/>
            <person name="Copeland A."/>
            <person name="Grisel N."/>
            <person name="Haridas S."/>
            <person name="Kipfer T."/>
            <person name="LaButti K."/>
            <person name="Lindquist E."/>
            <person name="Lipzen A."/>
            <person name="Maire R."/>
            <person name="Meier B."/>
            <person name="Mihaltcheva S."/>
            <person name="Molinier V."/>
            <person name="Murat C."/>
            <person name="Poggeler S."/>
            <person name="Quandt C.A."/>
            <person name="Sperisen C."/>
            <person name="Tritt A."/>
            <person name="Tisserant E."/>
            <person name="Crous P.W."/>
            <person name="Henrissat B."/>
            <person name="Nehls U."/>
            <person name="Egli S."/>
            <person name="Spatafora J.W."/>
            <person name="Grigoriev I.V."/>
            <person name="Martin F.M."/>
        </authorList>
    </citation>
    <scope>NUCLEOTIDE SEQUENCE [LARGE SCALE GENOMIC DNA]</scope>
    <source>
        <strain evidence="5 6">CBS 459.81</strain>
    </source>
</reference>
<dbReference type="Pfam" id="PF11578">
    <property type="entry name" value="DUF3237"/>
    <property type="match status" value="1"/>
</dbReference>
<feature type="compositionally biased region" description="Basic residues" evidence="1">
    <location>
        <begin position="952"/>
        <end position="964"/>
    </location>
</feature>
<sequence length="1246" mass="137905">MADPSVVDLNFGHVGQAVYDSETREWLFNRTPGRRHVLKSVGFRSTSIAPSARHDHPAPSRAGGPRRLVESRTQWLVRNYPELVPAIELLPSLVVTSMAITSTIATYDPVYGDLMAFGRAADVDAQSGKGRIHIAAISSGENGEILRLVRVREERRGWGWGDRGEDKSVWLEVQTLGNGECGWWAGDGVPIRQISFAHSEDRATLLAVRLPTMTVIFRPLYHASPVTPRVAPLNELPASRLNPNPVLSLRTCQTGGVPHAHITFNPWYQHQIAVVDEEGGWTIWDIAGRQSKQLGYTLTCSKKGKLAPLKLELAMCEPSEEPHDRGDGWARIFWIGNVNTIVVCNRRQMALFDIRGEGEDIRCLKCPDLAISRTTNWILDVRKSPQNQQQFVVLTSSYLYLLETHCLDEWENNGIAAGAVVTLSWRHFRGIEDVTLQLSLLSDGEETQVLLYSRLNTLVTVFRFSQSIDEQSFPISVSDPMELRLPNDFLQTNEPERTIMALSLDRLHFGGDERYQHGGPGRRYRDENVTFYNLTSYLSDYSVNETLFYSLAPETQSRSNSSNENLVVEAPTWRKERWGARDPSRKPKKDSSDSFIVPNVTDRQMRYGSNAPGRTNQHSVEPSMARKAQKTNEDDFWTISNEFTYRELAKNVTKADNEDENSEAAEETVSILDQIKNKLDEEVTLRDETLGTLFDFANSLLTVANIDDASSKLQELLQLPSRNLEVETPSLEIRAVASDTALQLINLENEELSMARLYDDILRVFIAPLPHNMPRDIRQAKERIARRLAAEIVLASHRIRYTEPVSPSVPAQVTSEASQTSGYSLPVRSSGKGKEQEASVMLESSVYRSQPTSSQPVDSLPTPETTPSLISASSFTSSSSGLGDNPLNRLKQHLHISKSAVKPHLGGNKILMHWQGHFGQDPSTYDWVATTRAMQEASDAEGEGLSASQRARLQRKAERHLKRQRRETAAAAARSASQPLHAMELAQIRSSPGPMLQRTGSSQPVPASSQVVVASQVERGVFGGRSAAKKVKKAKIPGFRPVMVAIKDCLEFLGCECAIFFCLGLLYKINFCVEKTNIMSDFPSLQPAFTVRVSIDAPLAVGGATGTPLAIVPMTGGTVKSEPGFEPVLDAELHGVGYDYIHNDAGGENMRLDVRSQVKNKDGTIFAMYYKGTVALTSGVKALLSGSPDAATTPYGDSFTTFSFETGNPAYKLLENGTYVAAGHFVKEKGMDGIIVEYKVSKVLKG</sequence>
<feature type="domain" description="RRN6 helical bundle" evidence="4">
    <location>
        <begin position="590"/>
        <end position="796"/>
    </location>
</feature>
<dbReference type="AlphaFoldDB" id="A0A8E2E523"/>
<name>A0A8E2E523_9PEZI</name>
<accession>A0A8E2E523</accession>
<evidence type="ECO:0000259" key="4">
    <source>
        <dbReference type="Pfam" id="PF20640"/>
    </source>
</evidence>
<feature type="compositionally biased region" description="Low complexity" evidence="1">
    <location>
        <begin position="868"/>
        <end position="880"/>
    </location>
</feature>
<dbReference type="GO" id="GO:0070860">
    <property type="term" value="C:RNA polymerase I core factor complex"/>
    <property type="evidence" value="ECO:0007669"/>
    <property type="project" value="TreeGrafter"/>
</dbReference>
<dbReference type="Gene3D" id="2.40.160.20">
    <property type="match status" value="1"/>
</dbReference>
<feature type="domain" description="RRN6 K-rich C-terminal" evidence="3">
    <location>
        <begin position="909"/>
        <end position="1034"/>
    </location>
</feature>
<dbReference type="Proteomes" id="UP000250266">
    <property type="component" value="Unassembled WGS sequence"/>
</dbReference>
<dbReference type="Pfam" id="PF10214">
    <property type="entry name" value="Rrn6_beta-prop"/>
    <property type="match status" value="1"/>
</dbReference>